<accession>A0A8X6UFB3</accession>
<organism evidence="1 2">
    <name type="scientific">Nephila pilipes</name>
    <name type="common">Giant wood spider</name>
    <name type="synonym">Nephila maculata</name>
    <dbReference type="NCBI Taxonomy" id="299642"/>
    <lineage>
        <taxon>Eukaryota</taxon>
        <taxon>Metazoa</taxon>
        <taxon>Ecdysozoa</taxon>
        <taxon>Arthropoda</taxon>
        <taxon>Chelicerata</taxon>
        <taxon>Arachnida</taxon>
        <taxon>Araneae</taxon>
        <taxon>Araneomorphae</taxon>
        <taxon>Entelegynae</taxon>
        <taxon>Araneoidea</taxon>
        <taxon>Nephilidae</taxon>
        <taxon>Nephila</taxon>
    </lineage>
</organism>
<name>A0A8X6UFB3_NEPPI</name>
<reference evidence="1" key="1">
    <citation type="submission" date="2020-08" db="EMBL/GenBank/DDBJ databases">
        <title>Multicomponent nature underlies the extraordinary mechanical properties of spider dragline silk.</title>
        <authorList>
            <person name="Kono N."/>
            <person name="Nakamura H."/>
            <person name="Mori M."/>
            <person name="Yoshida Y."/>
            <person name="Ohtoshi R."/>
            <person name="Malay A.D."/>
            <person name="Moran D.A.P."/>
            <person name="Tomita M."/>
            <person name="Numata K."/>
            <person name="Arakawa K."/>
        </authorList>
    </citation>
    <scope>NUCLEOTIDE SEQUENCE</scope>
</reference>
<comment type="caution">
    <text evidence="1">The sequence shown here is derived from an EMBL/GenBank/DDBJ whole genome shotgun (WGS) entry which is preliminary data.</text>
</comment>
<protein>
    <submittedName>
        <fullName evidence="1">Uncharacterized protein</fullName>
    </submittedName>
</protein>
<evidence type="ECO:0000313" key="1">
    <source>
        <dbReference type="EMBL" id="GFU11335.1"/>
    </source>
</evidence>
<sequence length="163" mass="17275">MCSLFAGSCDGRDAHTHCLTFAAAAHPPARTACHTPLPARRTAAPPLYATHTHTACCTQMVICLSVLFVSTSCSHVAVWRGQLAAVEPQQLIACGLDLVVLENWATLSGGIVAQCIADTLYDSPVSQHQRVSTVTVVCGRASNTFSILGGVTTLRFALLRRRG</sequence>
<dbReference type="Proteomes" id="UP000887013">
    <property type="component" value="Unassembled WGS sequence"/>
</dbReference>
<proteinExistence type="predicted"/>
<keyword evidence="2" id="KW-1185">Reference proteome</keyword>
<evidence type="ECO:0000313" key="2">
    <source>
        <dbReference type="Proteomes" id="UP000887013"/>
    </source>
</evidence>
<dbReference type="AlphaFoldDB" id="A0A8X6UFB3"/>
<gene>
    <name evidence="1" type="ORF">NPIL_329081</name>
</gene>
<dbReference type="EMBL" id="BMAW01125201">
    <property type="protein sequence ID" value="GFU11335.1"/>
    <property type="molecule type" value="Genomic_DNA"/>
</dbReference>